<evidence type="ECO:0000256" key="9">
    <source>
        <dbReference type="ARBA" id="ARBA00034005"/>
    </source>
</evidence>
<feature type="domain" description="BRCT" evidence="11">
    <location>
        <begin position="599"/>
        <end position="671"/>
    </location>
</feature>
<comment type="caution">
    <text evidence="10">Lacks conserved residue(s) required for the propagation of feature annotation.</text>
</comment>
<keyword evidence="13" id="KW-1185">Reference proteome</keyword>
<keyword evidence="4 10" id="KW-0227">DNA damage</keyword>
<evidence type="ECO:0000256" key="7">
    <source>
        <dbReference type="ARBA" id="ARBA00023027"/>
    </source>
</evidence>
<dbReference type="SUPFAM" id="SSF56091">
    <property type="entry name" value="DNA ligase/mRNA capping enzyme, catalytic domain"/>
    <property type="match status" value="1"/>
</dbReference>
<organism evidence="12 13">
    <name type="scientific">Amycolatopsis thailandensis</name>
    <dbReference type="NCBI Taxonomy" id="589330"/>
    <lineage>
        <taxon>Bacteria</taxon>
        <taxon>Bacillati</taxon>
        <taxon>Actinomycetota</taxon>
        <taxon>Actinomycetes</taxon>
        <taxon>Pseudonocardiales</taxon>
        <taxon>Pseudonocardiaceae</taxon>
        <taxon>Amycolatopsis</taxon>
    </lineage>
</organism>
<dbReference type="HAMAP" id="MF_01588">
    <property type="entry name" value="DNA_ligase_A"/>
    <property type="match status" value="1"/>
</dbReference>
<dbReference type="Pfam" id="PF00533">
    <property type="entry name" value="BRCT"/>
    <property type="match status" value="1"/>
</dbReference>
<dbReference type="GO" id="GO:0003911">
    <property type="term" value="F:DNA ligase (NAD+) activity"/>
    <property type="evidence" value="ECO:0007669"/>
    <property type="project" value="UniProtKB-UniRule"/>
</dbReference>
<dbReference type="InterPro" id="IPR036420">
    <property type="entry name" value="BRCT_dom_sf"/>
</dbReference>
<keyword evidence="3 10" id="KW-0479">Metal-binding</keyword>
<keyword evidence="7 10" id="KW-0520">NAD</keyword>
<dbReference type="InterPro" id="IPR013840">
    <property type="entry name" value="DNAligase_N"/>
</dbReference>
<comment type="caution">
    <text evidence="12">The sequence shown here is derived from an EMBL/GenBank/DDBJ whole genome shotgun (WGS) entry which is preliminary data.</text>
</comment>
<dbReference type="AlphaFoldDB" id="A0A229SCH1"/>
<keyword evidence="6 10" id="KW-0460">Magnesium</keyword>
<dbReference type="SMART" id="SM00532">
    <property type="entry name" value="LIGANc"/>
    <property type="match status" value="1"/>
</dbReference>
<feature type="active site" description="N6-AMP-lysine intermediate" evidence="10">
    <location>
        <position position="114"/>
    </location>
</feature>
<dbReference type="Proteomes" id="UP000215223">
    <property type="component" value="Unassembled WGS sequence"/>
</dbReference>
<dbReference type="EMBL" id="NMQT01000043">
    <property type="protein sequence ID" value="OXM56419.1"/>
    <property type="molecule type" value="Genomic_DNA"/>
</dbReference>
<dbReference type="PIRSF" id="PIRSF001604">
    <property type="entry name" value="LigA"/>
    <property type="match status" value="1"/>
</dbReference>
<evidence type="ECO:0000256" key="6">
    <source>
        <dbReference type="ARBA" id="ARBA00022842"/>
    </source>
</evidence>
<dbReference type="Gene3D" id="3.30.470.30">
    <property type="entry name" value="DNA ligase/mRNA capping enzyme"/>
    <property type="match status" value="1"/>
</dbReference>
<keyword evidence="10" id="KW-0464">Manganese</keyword>
<feature type="binding site" evidence="10">
    <location>
        <position position="135"/>
    </location>
    <ligand>
        <name>NAD(+)</name>
        <dbReference type="ChEBI" id="CHEBI:57540"/>
    </ligand>
</feature>
<dbReference type="Pfam" id="PF01653">
    <property type="entry name" value="DNA_ligase_aden"/>
    <property type="match status" value="1"/>
</dbReference>
<reference evidence="12 13" key="1">
    <citation type="submission" date="2017-07" db="EMBL/GenBank/DDBJ databases">
        <title>Amycolatopsis thailandensis Genome sequencing and assembly.</title>
        <authorList>
            <person name="Kaur N."/>
            <person name="Mayilraj S."/>
        </authorList>
    </citation>
    <scope>NUCLEOTIDE SEQUENCE [LARGE SCALE GENOMIC DNA]</scope>
    <source>
        <strain evidence="12 13">JCM 16380</strain>
    </source>
</reference>
<feature type="binding site" evidence="10">
    <location>
        <position position="112"/>
    </location>
    <ligand>
        <name>NAD(+)</name>
        <dbReference type="ChEBI" id="CHEBI:57540"/>
    </ligand>
</feature>
<comment type="cofactor">
    <cofactor evidence="10">
        <name>Mg(2+)</name>
        <dbReference type="ChEBI" id="CHEBI:18420"/>
    </cofactor>
    <cofactor evidence="10">
        <name>Mn(2+)</name>
        <dbReference type="ChEBI" id="CHEBI:29035"/>
    </cofactor>
</comment>
<dbReference type="PROSITE" id="PS50172">
    <property type="entry name" value="BRCT"/>
    <property type="match status" value="1"/>
</dbReference>
<feature type="binding site" evidence="10">
    <location>
        <position position="434"/>
    </location>
    <ligand>
        <name>Zn(2+)</name>
        <dbReference type="ChEBI" id="CHEBI:29105"/>
    </ligand>
</feature>
<keyword evidence="2 10" id="KW-0235">DNA replication</keyword>
<feature type="binding site" evidence="10">
    <location>
        <begin position="41"/>
        <end position="45"/>
    </location>
    <ligand>
        <name>NAD(+)</name>
        <dbReference type="ChEBI" id="CHEBI:57540"/>
    </ligand>
</feature>
<dbReference type="OrthoDB" id="9759736at2"/>
<dbReference type="Gene3D" id="2.40.50.140">
    <property type="entry name" value="Nucleic acid-binding proteins"/>
    <property type="match status" value="1"/>
</dbReference>
<comment type="function">
    <text evidence="10">DNA ligase that catalyzes the formation of phosphodiester linkages between 5'-phosphoryl and 3'-hydroxyl groups in double-stranded DNA using NAD as a coenzyme and as the energy source for the reaction. It is essential for DNA replication and repair of damaged DNA.</text>
</comment>
<dbReference type="SUPFAM" id="SSF52113">
    <property type="entry name" value="BRCT domain"/>
    <property type="match status" value="1"/>
</dbReference>
<dbReference type="RefSeq" id="WP_093934179.1">
    <property type="nucleotide sequence ID" value="NZ_NMQT01000043.1"/>
</dbReference>
<evidence type="ECO:0000256" key="1">
    <source>
        <dbReference type="ARBA" id="ARBA00022598"/>
    </source>
</evidence>
<evidence type="ECO:0000256" key="4">
    <source>
        <dbReference type="ARBA" id="ARBA00022763"/>
    </source>
</evidence>
<proteinExistence type="inferred from homology"/>
<dbReference type="NCBIfam" id="NF005932">
    <property type="entry name" value="PRK07956.1"/>
    <property type="match status" value="1"/>
</dbReference>
<accession>A0A229SCH1</accession>
<keyword evidence="1 10" id="KW-0436">Ligase</keyword>
<sequence>MDSIPAPATPFDDLASFEQAVERAHTAAQAYFGGETPTMPDGDYDHLVARIATSMAANPQWDDRGVTTAVAAGISAGEVRHETPMLSLDKITTAAELEQFTNTLNAGTAVVEAKFDGMACHVDYHDGRLVRAVSRGDGMAGDDITHQVTREPGVAGLPKSLPHPWSGSVRGEIFMTNTDFETANAARVAAGKPPFVNPRNAVAGSIRKIERIHSVPMSFAAYAISGDGLEDVDSHLERMAHARLSGITTATMLTAGALPVGTLGYGHRAEDLQRAVDALGDLRPSLGFPIDGAVIKADSRAVRTRLGSHSSAPRWAVAYKYPPDTVYSILRGIEVSVGRTGRAGFRAVIDPVTVAGTTIRYASLHNVDWIAQQGLGIGSRVSVVRANDVIPRVTAAVGEQPADVVPWIPPARCPQCDQPWERTGQLWRCTTPACSLVSLLTYAASRDVLDIDGLGEEVAAALVEAELVRDLADLYTLTSDRIAQASYVRAGTTGGRRIGAATALNLVAGIAAAKERPLARHITSLGIRMTGRRMGRTLAQHFGTLDALRAATVEELAVVDGIGATKAFSIHTGLRDLAGILDRLTAVGITTVHETTPAAAQGALAGKRVVITGAIPTMSRTQAQEAAERLDATVSGSVTARTDLLVVGAGSSARSKLAKANKLGVPTMSAEDFLALHAQAATS</sequence>
<evidence type="ECO:0000256" key="3">
    <source>
        <dbReference type="ARBA" id="ARBA00022723"/>
    </source>
</evidence>
<dbReference type="SUPFAM" id="SSF47781">
    <property type="entry name" value="RuvA domain 2-like"/>
    <property type="match status" value="1"/>
</dbReference>
<feature type="binding site" evidence="10">
    <location>
        <position position="416"/>
    </location>
    <ligand>
        <name>Zn(2+)</name>
        <dbReference type="ChEBI" id="CHEBI:29105"/>
    </ligand>
</feature>
<comment type="similarity">
    <text evidence="10">Belongs to the NAD-dependent DNA ligase family. LigA subfamily.</text>
</comment>
<dbReference type="InterPro" id="IPR013839">
    <property type="entry name" value="DNAligase_adenylation"/>
</dbReference>
<dbReference type="Gene3D" id="3.40.50.10190">
    <property type="entry name" value="BRCT domain"/>
    <property type="match status" value="1"/>
</dbReference>
<dbReference type="InterPro" id="IPR018239">
    <property type="entry name" value="DNA_ligase_AS"/>
</dbReference>
<dbReference type="SUPFAM" id="SSF50249">
    <property type="entry name" value="Nucleic acid-binding proteins"/>
    <property type="match status" value="1"/>
</dbReference>
<feature type="binding site" evidence="10">
    <location>
        <begin position="87"/>
        <end position="88"/>
    </location>
    <ligand>
        <name>NAD(+)</name>
        <dbReference type="ChEBI" id="CHEBI:57540"/>
    </ligand>
</feature>
<evidence type="ECO:0000256" key="5">
    <source>
        <dbReference type="ARBA" id="ARBA00022833"/>
    </source>
</evidence>
<dbReference type="InterPro" id="IPR004150">
    <property type="entry name" value="NAD_DNA_ligase_OB"/>
</dbReference>
<dbReference type="Gene3D" id="1.10.150.20">
    <property type="entry name" value="5' to 3' exonuclease, C-terminal subdomain"/>
    <property type="match status" value="2"/>
</dbReference>
<dbReference type="PROSITE" id="PS01055">
    <property type="entry name" value="DNA_LIGASE_N1"/>
    <property type="match status" value="1"/>
</dbReference>
<dbReference type="Gene3D" id="3.30.1490.70">
    <property type="match status" value="1"/>
</dbReference>
<dbReference type="NCBIfam" id="TIGR00575">
    <property type="entry name" value="dnlj"/>
    <property type="match status" value="1"/>
</dbReference>
<dbReference type="GO" id="GO:0006260">
    <property type="term" value="P:DNA replication"/>
    <property type="evidence" value="ECO:0007669"/>
    <property type="project" value="UniProtKB-KW"/>
</dbReference>
<gene>
    <name evidence="10" type="primary">ligA</name>
    <name evidence="12" type="ORF">CFP71_13400</name>
</gene>
<keyword evidence="5 10" id="KW-0862">Zinc</keyword>
<name>A0A229SCH1_9PSEU</name>
<keyword evidence="8 10" id="KW-0234">DNA repair</keyword>
<feature type="binding site" evidence="10">
    <location>
        <position position="172"/>
    </location>
    <ligand>
        <name>NAD(+)</name>
        <dbReference type="ChEBI" id="CHEBI:57540"/>
    </ligand>
</feature>
<dbReference type="SMART" id="SM00292">
    <property type="entry name" value="BRCT"/>
    <property type="match status" value="1"/>
</dbReference>
<evidence type="ECO:0000313" key="13">
    <source>
        <dbReference type="Proteomes" id="UP000215223"/>
    </source>
</evidence>
<dbReference type="Pfam" id="PF12826">
    <property type="entry name" value="HHH_2"/>
    <property type="match status" value="1"/>
</dbReference>
<protein>
    <recommendedName>
        <fullName evidence="10">DNA ligase</fullName>
        <ecNumber evidence="10">6.5.1.2</ecNumber>
    </recommendedName>
    <alternativeName>
        <fullName evidence="10">Polydeoxyribonucleotide synthase [NAD(+)]</fullName>
    </alternativeName>
</protein>
<dbReference type="GO" id="GO:0006281">
    <property type="term" value="P:DNA repair"/>
    <property type="evidence" value="ECO:0007669"/>
    <property type="project" value="UniProtKB-KW"/>
</dbReference>
<evidence type="ECO:0000256" key="8">
    <source>
        <dbReference type="ARBA" id="ARBA00023204"/>
    </source>
</evidence>
<evidence type="ECO:0000259" key="11">
    <source>
        <dbReference type="PROSITE" id="PS50172"/>
    </source>
</evidence>
<dbReference type="InterPro" id="IPR001357">
    <property type="entry name" value="BRCT_dom"/>
</dbReference>
<dbReference type="InterPro" id="IPR041663">
    <property type="entry name" value="DisA/LigA_HHH"/>
</dbReference>
<evidence type="ECO:0000256" key="2">
    <source>
        <dbReference type="ARBA" id="ARBA00022705"/>
    </source>
</evidence>
<evidence type="ECO:0000313" key="12">
    <source>
        <dbReference type="EMBL" id="OXM56419.1"/>
    </source>
</evidence>
<dbReference type="GO" id="GO:0046872">
    <property type="term" value="F:metal ion binding"/>
    <property type="evidence" value="ECO:0007669"/>
    <property type="project" value="UniProtKB-KW"/>
</dbReference>
<dbReference type="EC" id="6.5.1.2" evidence="10"/>
<dbReference type="InterPro" id="IPR001679">
    <property type="entry name" value="DNA_ligase"/>
</dbReference>
<dbReference type="InterPro" id="IPR012340">
    <property type="entry name" value="NA-bd_OB-fold"/>
</dbReference>
<dbReference type="InterPro" id="IPR010994">
    <property type="entry name" value="RuvA_2-like"/>
</dbReference>
<dbReference type="Pfam" id="PF03120">
    <property type="entry name" value="OB_DNA_ligase"/>
    <property type="match status" value="1"/>
</dbReference>
<comment type="catalytic activity">
    <reaction evidence="9 10">
        <text>NAD(+) + (deoxyribonucleotide)n-3'-hydroxyl + 5'-phospho-(deoxyribonucleotide)m = (deoxyribonucleotide)n+m + AMP + beta-nicotinamide D-nucleotide.</text>
        <dbReference type="EC" id="6.5.1.2"/>
    </reaction>
</comment>
<feature type="binding site" evidence="10">
    <location>
        <position position="320"/>
    </location>
    <ligand>
        <name>NAD(+)</name>
        <dbReference type="ChEBI" id="CHEBI:57540"/>
    </ligand>
</feature>
<feature type="binding site" evidence="10">
    <location>
        <position position="413"/>
    </location>
    <ligand>
        <name>Zn(2+)</name>
        <dbReference type="ChEBI" id="CHEBI:29105"/>
    </ligand>
</feature>
<evidence type="ECO:0000256" key="10">
    <source>
        <dbReference type="HAMAP-Rule" id="MF_01588"/>
    </source>
</evidence>
<feature type="binding site" evidence="10">
    <location>
        <position position="296"/>
    </location>
    <ligand>
        <name>NAD(+)</name>
        <dbReference type="ChEBI" id="CHEBI:57540"/>
    </ligand>
</feature>
<dbReference type="CDD" id="cd17748">
    <property type="entry name" value="BRCT_DNA_ligase_like"/>
    <property type="match status" value="1"/>
</dbReference>